<dbReference type="AlphaFoldDB" id="A0A0V1G4T2"/>
<keyword evidence="1" id="KW-0472">Membrane</keyword>
<keyword evidence="1" id="KW-0812">Transmembrane</keyword>
<dbReference type="EMBL" id="JYDT01000003">
    <property type="protein sequence ID" value="KRY93169.1"/>
    <property type="molecule type" value="Genomic_DNA"/>
</dbReference>
<reference evidence="2 3" key="1">
    <citation type="submission" date="2015-01" db="EMBL/GenBank/DDBJ databases">
        <title>Evolution of Trichinella species and genotypes.</title>
        <authorList>
            <person name="Korhonen P.K."/>
            <person name="Edoardo P."/>
            <person name="Giuseppe L.R."/>
            <person name="Gasser R.B."/>
        </authorList>
    </citation>
    <scope>NUCLEOTIDE SEQUENCE [LARGE SCALE GENOMIC DNA]</scope>
    <source>
        <strain evidence="2">ISS470</strain>
    </source>
</reference>
<sequence length="115" mass="13487">MSHAILKLKASFYNDEHSSKSHELESKTTLTDDNYVESLKYWKSFQNEETPATCFHLALKQAAVLLKSENNKKHSIYQYFIRIHYSWPTSVLSVVYLLFTCILFQSVRLDIHLIT</sequence>
<evidence type="ECO:0000313" key="3">
    <source>
        <dbReference type="Proteomes" id="UP000054995"/>
    </source>
</evidence>
<keyword evidence="1" id="KW-1133">Transmembrane helix</keyword>
<protein>
    <submittedName>
        <fullName evidence="2">Uncharacterized protein</fullName>
    </submittedName>
</protein>
<accession>A0A0V1G4T2</accession>
<proteinExistence type="predicted"/>
<dbReference type="Proteomes" id="UP000054995">
    <property type="component" value="Unassembled WGS sequence"/>
</dbReference>
<keyword evidence="3" id="KW-1185">Reference proteome</keyword>
<evidence type="ECO:0000256" key="1">
    <source>
        <dbReference type="SAM" id="Phobius"/>
    </source>
</evidence>
<name>A0A0V1G4T2_TRIPS</name>
<evidence type="ECO:0000313" key="2">
    <source>
        <dbReference type="EMBL" id="KRY93169.1"/>
    </source>
</evidence>
<comment type="caution">
    <text evidence="2">The sequence shown here is derived from an EMBL/GenBank/DDBJ whole genome shotgun (WGS) entry which is preliminary data.</text>
</comment>
<feature type="transmembrane region" description="Helical" evidence="1">
    <location>
        <begin position="85"/>
        <end position="107"/>
    </location>
</feature>
<gene>
    <name evidence="2" type="ORF">T4D_15736</name>
</gene>
<organism evidence="2 3">
    <name type="scientific">Trichinella pseudospiralis</name>
    <name type="common">Parasitic roundworm</name>
    <dbReference type="NCBI Taxonomy" id="6337"/>
    <lineage>
        <taxon>Eukaryota</taxon>
        <taxon>Metazoa</taxon>
        <taxon>Ecdysozoa</taxon>
        <taxon>Nematoda</taxon>
        <taxon>Enoplea</taxon>
        <taxon>Dorylaimia</taxon>
        <taxon>Trichinellida</taxon>
        <taxon>Trichinellidae</taxon>
        <taxon>Trichinella</taxon>
    </lineage>
</organism>